<evidence type="ECO:0000256" key="1">
    <source>
        <dbReference type="SAM" id="SignalP"/>
    </source>
</evidence>
<reference evidence="2 3" key="1">
    <citation type="journal article" date="2013" name="Genome Announc.">
        <title>Draft Genome Sequence of Desulfotignum phosphitoxidans DSM 13687 Strain FiPS-3.</title>
        <authorList>
            <person name="Poehlein A."/>
            <person name="Daniel R."/>
            <person name="Simeonova D.D."/>
        </authorList>
    </citation>
    <scope>NUCLEOTIDE SEQUENCE [LARGE SCALE GENOMIC DNA]</scope>
    <source>
        <strain evidence="2 3">DSM 13687</strain>
    </source>
</reference>
<keyword evidence="1" id="KW-0732">Signal</keyword>
<keyword evidence="3" id="KW-1185">Reference proteome</keyword>
<name>S0FZP7_9BACT</name>
<evidence type="ECO:0000313" key="3">
    <source>
        <dbReference type="Proteomes" id="UP000014216"/>
    </source>
</evidence>
<dbReference type="AlphaFoldDB" id="S0FZP7"/>
<comment type="caution">
    <text evidence="2">The sequence shown here is derived from an EMBL/GenBank/DDBJ whole genome shotgun (WGS) entry which is preliminary data.</text>
</comment>
<evidence type="ECO:0000313" key="2">
    <source>
        <dbReference type="EMBL" id="EMS78659.1"/>
    </source>
</evidence>
<accession>S0FZP7</accession>
<feature type="signal peptide" evidence="1">
    <location>
        <begin position="1"/>
        <end position="23"/>
    </location>
</feature>
<evidence type="ECO:0008006" key="4">
    <source>
        <dbReference type="Google" id="ProtNLM"/>
    </source>
</evidence>
<dbReference type="EMBL" id="APJX01000007">
    <property type="protein sequence ID" value="EMS78659.1"/>
    <property type="molecule type" value="Genomic_DNA"/>
</dbReference>
<protein>
    <recommendedName>
        <fullName evidence="4">Porin</fullName>
    </recommendedName>
</protein>
<sequence>MKKLMVLVAALALVAGSAMTAAAADWNFYGSARIATFFTDLDQADTTNYGENLQGNSRIGATVKVSDEVTGGFEYGTGVNVRKLYGEWNFGAGSLLVGQTYTPLNYFYSNQVYGTDNDMLAQGGVYSGREGMLRLKFGGFQIAVLAPKDPVFGGAAATEVSMPGIEANYNLVMDNFSFNLGAGYQSYELLGTATGDHDVDSYVVALGAKTGFGGFSLGGNVYIGENVGNIMALSLDGDNAWNDGNADWDGTNVVDNEAMGFILVATFKANDMFAFEAGYGYAEAEQMGGLLDDNEVQTYYVQSTITLAPGVFITPEIGVIDGEETGSEEITYYGAKWQINF</sequence>
<dbReference type="SUPFAM" id="SSF56935">
    <property type="entry name" value="Porins"/>
    <property type="match status" value="1"/>
</dbReference>
<organism evidence="2 3">
    <name type="scientific">Desulfotignum phosphitoxidans DSM 13687</name>
    <dbReference type="NCBI Taxonomy" id="1286635"/>
    <lineage>
        <taxon>Bacteria</taxon>
        <taxon>Pseudomonadati</taxon>
        <taxon>Thermodesulfobacteriota</taxon>
        <taxon>Desulfobacteria</taxon>
        <taxon>Desulfobacterales</taxon>
        <taxon>Desulfobacteraceae</taxon>
        <taxon>Desulfotignum</taxon>
    </lineage>
</organism>
<gene>
    <name evidence="2" type="ORF">Dpo_7c01350</name>
</gene>
<proteinExistence type="predicted"/>
<dbReference type="Proteomes" id="UP000014216">
    <property type="component" value="Unassembled WGS sequence"/>
</dbReference>
<feature type="chain" id="PRO_5004487335" description="Porin" evidence="1">
    <location>
        <begin position="24"/>
        <end position="341"/>
    </location>
</feature>
<dbReference type="RefSeq" id="WP_006967126.1">
    <property type="nucleotide sequence ID" value="NZ_APJX01000007.1"/>
</dbReference>
<dbReference type="OrthoDB" id="5413915at2"/>